<feature type="transmembrane region" description="Helical" evidence="1">
    <location>
        <begin position="198"/>
        <end position="219"/>
    </location>
</feature>
<name>A0A1E4RAN0_9BACI</name>
<feature type="transmembrane region" description="Helical" evidence="1">
    <location>
        <begin position="240"/>
        <end position="258"/>
    </location>
</feature>
<feature type="transmembrane region" description="Helical" evidence="1">
    <location>
        <begin position="40"/>
        <end position="57"/>
    </location>
</feature>
<feature type="transmembrane region" description="Helical" evidence="1">
    <location>
        <begin position="264"/>
        <end position="286"/>
    </location>
</feature>
<comment type="caution">
    <text evidence="2">The sequence shown here is derived from an EMBL/GenBank/DDBJ whole genome shotgun (WGS) entry which is preliminary data.</text>
</comment>
<dbReference type="AlphaFoldDB" id="A0A1E4RAN0"/>
<evidence type="ECO:0000313" key="2">
    <source>
        <dbReference type="EMBL" id="ODV57531.1"/>
    </source>
</evidence>
<organism evidence="2 3">
    <name type="scientific">Lysinibacillus fusiformis</name>
    <dbReference type="NCBI Taxonomy" id="28031"/>
    <lineage>
        <taxon>Bacteria</taxon>
        <taxon>Bacillati</taxon>
        <taxon>Bacillota</taxon>
        <taxon>Bacilli</taxon>
        <taxon>Bacillales</taxon>
        <taxon>Bacillaceae</taxon>
        <taxon>Lysinibacillus</taxon>
    </lineage>
</organism>
<evidence type="ECO:0000256" key="1">
    <source>
        <dbReference type="SAM" id="Phobius"/>
    </source>
</evidence>
<keyword evidence="1" id="KW-0812">Transmembrane</keyword>
<dbReference type="EMBL" id="MECQ01000001">
    <property type="protein sequence ID" value="ODV57531.1"/>
    <property type="molecule type" value="Genomic_DNA"/>
</dbReference>
<evidence type="ECO:0000313" key="3">
    <source>
        <dbReference type="Proteomes" id="UP000094784"/>
    </source>
</evidence>
<reference evidence="2 3" key="1">
    <citation type="submission" date="2016-09" db="EMBL/GenBank/DDBJ databases">
        <title>Draft genome sequence of the soil isolate, Lysinibacillus fusiformis M5, a potential hypoxanthine producer.</title>
        <authorList>
            <person name="Gallegos-Monterrosa R."/>
            <person name="Maroti G."/>
            <person name="Balint B."/>
            <person name="Kovacs A.T."/>
        </authorList>
    </citation>
    <scope>NUCLEOTIDE SEQUENCE [LARGE SCALE GENOMIC DNA]</scope>
    <source>
        <strain evidence="2 3">M5</strain>
    </source>
</reference>
<keyword evidence="1" id="KW-0472">Membrane</keyword>
<dbReference type="OrthoDB" id="2729586at2"/>
<accession>A0A1E4RAN0</accession>
<gene>
    <name evidence="2" type="ORF">BG258_17190</name>
</gene>
<evidence type="ECO:0008006" key="4">
    <source>
        <dbReference type="Google" id="ProtNLM"/>
    </source>
</evidence>
<dbReference type="RefSeq" id="WP_069482388.1">
    <property type="nucleotide sequence ID" value="NZ_KV766182.1"/>
</dbReference>
<proteinExistence type="predicted"/>
<dbReference type="InterPro" id="IPR025441">
    <property type="entry name" value="DUF4181"/>
</dbReference>
<sequence>MTAFKEKLDKELGTTPRFTQALQKNISQQVHQANPTTRRWQYPLIILGTIVMLLFIIELGPQGRSDQAKNASFVELAQQETIKRYTMIYNADMETFMAGRPGWTIGQKIFELRNDKDLLQHLLQQATVTQINGDNPFRFQAMRDVWAEFENGQVVRMKIFLNEEYIVIEDYHNKSLYQVNNEDLAKAYLDLALKEDDIAFGMKGLSIFLVVLFVSHFFVEKLMRKKFNIPKGYVNKGHRRVSWIIKIVNIVLVCFFILKGLILFTVVIIGYLTVIVVSSIFIDYYYGREEKRHYLSISSAIVGLLLFGIFIIYIS</sequence>
<feature type="transmembrane region" description="Helical" evidence="1">
    <location>
        <begin position="293"/>
        <end position="314"/>
    </location>
</feature>
<keyword evidence="1" id="KW-1133">Transmembrane helix</keyword>
<dbReference type="Proteomes" id="UP000094784">
    <property type="component" value="Unassembled WGS sequence"/>
</dbReference>
<dbReference type="Pfam" id="PF13789">
    <property type="entry name" value="DUF4181"/>
    <property type="match status" value="1"/>
</dbReference>
<protein>
    <recommendedName>
        <fullName evidence="4">DUF4181 domain-containing protein</fullName>
    </recommendedName>
</protein>